<protein>
    <submittedName>
        <fullName evidence="1">Uncharacterized protein</fullName>
    </submittedName>
</protein>
<reference evidence="1 2" key="1">
    <citation type="submission" date="2018-07" db="EMBL/GenBank/DDBJ databases">
        <title>Genomic Encyclopedia of Type Strains, Phase III (KMG-III): the genomes of soil and plant-associated and newly described type strains.</title>
        <authorList>
            <person name="Whitman W."/>
        </authorList>
    </citation>
    <scope>NUCLEOTIDE SEQUENCE [LARGE SCALE GENOMIC DNA]</scope>
    <source>
        <strain evidence="1 2">CECT 8488</strain>
    </source>
</reference>
<accession>A0A3D9HRB1</accession>
<evidence type="ECO:0000313" key="2">
    <source>
        <dbReference type="Proteomes" id="UP000256845"/>
    </source>
</evidence>
<sequence>MMGLTETPAPEAGSADRLRNARYVATCYLEHHPGVYHDVFDEMRGLFPKEADPGLLAAAALYTPVVHVRPAEWRIERGFGHDVFRLLMETTYDPALGPQDRLAAMTERLPMLSDRGLILQVAALKAYFEQDVYLHSRVCPDGDLDYCRWLEGVLTSLSDICPELAARTGRMLAFYLRRRADAPFGGERSAGMAGWVRSIFTPGN</sequence>
<dbReference type="RefSeq" id="WP_115935607.1">
    <property type="nucleotide sequence ID" value="NZ_QRDW01000002.1"/>
</dbReference>
<dbReference type="AlphaFoldDB" id="A0A3D9HRB1"/>
<comment type="caution">
    <text evidence="1">The sequence shown here is derived from an EMBL/GenBank/DDBJ whole genome shotgun (WGS) entry which is preliminary data.</text>
</comment>
<organism evidence="1 2">
    <name type="scientific">Aestuariispira insulae</name>
    <dbReference type="NCBI Taxonomy" id="1461337"/>
    <lineage>
        <taxon>Bacteria</taxon>
        <taxon>Pseudomonadati</taxon>
        <taxon>Pseudomonadota</taxon>
        <taxon>Alphaproteobacteria</taxon>
        <taxon>Rhodospirillales</taxon>
        <taxon>Kiloniellaceae</taxon>
        <taxon>Aestuariispira</taxon>
    </lineage>
</organism>
<evidence type="ECO:0000313" key="1">
    <source>
        <dbReference type="EMBL" id="RED52047.1"/>
    </source>
</evidence>
<dbReference type="EMBL" id="QRDW01000002">
    <property type="protein sequence ID" value="RED52047.1"/>
    <property type="molecule type" value="Genomic_DNA"/>
</dbReference>
<name>A0A3D9HRB1_9PROT</name>
<dbReference type="Proteomes" id="UP000256845">
    <property type="component" value="Unassembled WGS sequence"/>
</dbReference>
<keyword evidence="2" id="KW-1185">Reference proteome</keyword>
<gene>
    <name evidence="1" type="ORF">DFP90_10264</name>
</gene>
<proteinExistence type="predicted"/>